<dbReference type="GO" id="GO:0000270">
    <property type="term" value="P:peptidoglycan metabolic process"/>
    <property type="evidence" value="ECO:0007669"/>
    <property type="project" value="TreeGrafter"/>
</dbReference>
<dbReference type="Pfam" id="PF02698">
    <property type="entry name" value="DUF218"/>
    <property type="match status" value="1"/>
</dbReference>
<name>A0A2K8U6U4_9GAMM</name>
<feature type="transmembrane region" description="Helical" evidence="1">
    <location>
        <begin position="6"/>
        <end position="28"/>
    </location>
</feature>
<reference evidence="3 4" key="1">
    <citation type="submission" date="2017-03" db="EMBL/GenBank/DDBJ databases">
        <title>Complete genome sequence of Candidatus 'Thiodictyon syntrophicum' sp. nov. strain Cad16T, a photolithoautotroph purple sulfur bacterium isolated from an alpine meromictic lake.</title>
        <authorList>
            <person name="Luedin S.M."/>
            <person name="Pothier J.F."/>
            <person name="Danza F."/>
            <person name="Storelli N."/>
            <person name="Wittwer M."/>
            <person name="Tonolla M."/>
        </authorList>
    </citation>
    <scope>NUCLEOTIDE SEQUENCE [LARGE SCALE GENOMIC DNA]</scope>
    <source>
        <strain evidence="3 4">Cad16T</strain>
    </source>
</reference>
<evidence type="ECO:0000313" key="3">
    <source>
        <dbReference type="EMBL" id="AUB81312.1"/>
    </source>
</evidence>
<dbReference type="InterPro" id="IPR003848">
    <property type="entry name" value="DUF218"/>
</dbReference>
<dbReference type="GO" id="GO:0005886">
    <property type="term" value="C:plasma membrane"/>
    <property type="evidence" value="ECO:0007669"/>
    <property type="project" value="TreeGrafter"/>
</dbReference>
<feature type="transmembrane region" description="Helical" evidence="1">
    <location>
        <begin position="35"/>
        <end position="60"/>
    </location>
</feature>
<dbReference type="PANTHER" id="PTHR30336:SF4">
    <property type="entry name" value="ENVELOPE BIOGENESIS FACTOR ELYC"/>
    <property type="match status" value="1"/>
</dbReference>
<dbReference type="AlphaFoldDB" id="A0A2K8U6U4"/>
<dbReference type="Gene3D" id="3.40.50.620">
    <property type="entry name" value="HUPs"/>
    <property type="match status" value="1"/>
</dbReference>
<proteinExistence type="predicted"/>
<protein>
    <recommendedName>
        <fullName evidence="2">DUF218 domain-containing protein</fullName>
    </recommendedName>
</protein>
<organism evidence="3 4">
    <name type="scientific">Candidatus Thiodictyon syntrophicum</name>
    <dbReference type="NCBI Taxonomy" id="1166950"/>
    <lineage>
        <taxon>Bacteria</taxon>
        <taxon>Pseudomonadati</taxon>
        <taxon>Pseudomonadota</taxon>
        <taxon>Gammaproteobacteria</taxon>
        <taxon>Chromatiales</taxon>
        <taxon>Chromatiaceae</taxon>
        <taxon>Thiodictyon</taxon>
    </lineage>
</organism>
<evidence type="ECO:0000259" key="2">
    <source>
        <dbReference type="Pfam" id="PF02698"/>
    </source>
</evidence>
<dbReference type="InterPro" id="IPR014729">
    <property type="entry name" value="Rossmann-like_a/b/a_fold"/>
</dbReference>
<dbReference type="EMBL" id="CP020370">
    <property type="protein sequence ID" value="AUB81312.1"/>
    <property type="molecule type" value="Genomic_DNA"/>
</dbReference>
<gene>
    <name evidence="3" type="ORF">THSYN_10345</name>
</gene>
<dbReference type="CDD" id="cd06259">
    <property type="entry name" value="YdcF-like"/>
    <property type="match status" value="1"/>
</dbReference>
<dbReference type="InterPro" id="IPR051599">
    <property type="entry name" value="Cell_Envelope_Assoc"/>
</dbReference>
<dbReference type="KEGG" id="tsy:THSYN_10345"/>
<keyword evidence="1" id="KW-0472">Membrane</keyword>
<keyword evidence="4" id="KW-1185">Reference proteome</keyword>
<dbReference type="GO" id="GO:0043164">
    <property type="term" value="P:Gram-negative-bacterium-type cell wall biogenesis"/>
    <property type="evidence" value="ECO:0007669"/>
    <property type="project" value="TreeGrafter"/>
</dbReference>
<evidence type="ECO:0000256" key="1">
    <source>
        <dbReference type="SAM" id="Phobius"/>
    </source>
</evidence>
<keyword evidence="1" id="KW-0812">Transmembrane</keyword>
<accession>A0A2K8U6U4</accession>
<keyword evidence="1" id="KW-1133">Transmembrane helix</keyword>
<dbReference type="Proteomes" id="UP000232638">
    <property type="component" value="Chromosome"/>
</dbReference>
<dbReference type="RefSeq" id="WP_100919086.1">
    <property type="nucleotide sequence ID" value="NZ_CP020370.1"/>
</dbReference>
<evidence type="ECO:0000313" key="4">
    <source>
        <dbReference type="Proteomes" id="UP000232638"/>
    </source>
</evidence>
<feature type="domain" description="DUF218" evidence="2">
    <location>
        <begin position="77"/>
        <end position="243"/>
    </location>
</feature>
<dbReference type="PANTHER" id="PTHR30336">
    <property type="entry name" value="INNER MEMBRANE PROTEIN, PROBABLE PERMEASE"/>
    <property type="match status" value="1"/>
</dbReference>
<sequence>MTIYLALKTLLLPPGLIILLLVAGFLLVRGAWGRLLVFIGTAILTLLCLPVVATLLMAPLEPYPPLDLQQPLPTQAQAILVLGAGFATTGGEYGGPTLDGFSLQRVRYGAWLHRATGLPIYVTGGGLTEGDPAVGDLMARTLREEFAVPVAGVENRSRTTWENAAYSKPMLQRAGVSGVLLVSDAWHLPRAVEVCEQAGIGVIPAPTGAVSIPNWRHGLGLGDWLPTARAFPISYFALHEHLGRLWYQVRQWVQGVPRVAPGADQARLEDLSPTRFSAAVPQAVAPNAAEGIRGDAP</sequence>
<dbReference type="OrthoDB" id="9809813at2"/>